<reference evidence="1 2" key="1">
    <citation type="journal article" date="2001" name="Nature">
        <title>Initial sequencing and analysis of the human genome.</title>
        <authorList>
            <consortium name="International Human Genome Sequencing Consortium"/>
            <person name="Lander E.S."/>
            <person name="Linton L.M."/>
            <person name="Birren B."/>
            <person name="Nusbaum C."/>
            <person name="Zody M.C."/>
            <person name="Baldwin J."/>
            <person name="Devon K."/>
            <person name="Dewar K."/>
            <person name="Doyle M."/>
            <person name="FitzHugh W."/>
            <person name="Funke R."/>
            <person name="Gage D."/>
            <person name="Harris K."/>
            <person name="Heaford A."/>
            <person name="Howland J."/>
            <person name="Kann L."/>
            <person name="Lehoczky J."/>
            <person name="LeVine R."/>
            <person name="McEwan P."/>
            <person name="McKernan K."/>
            <person name="Meldrim J."/>
            <person name="Mesirov J.P."/>
            <person name="Miranda C."/>
            <person name="Morris W."/>
            <person name="Naylor J."/>
            <person name="Raymond C."/>
            <person name="Rosetti M."/>
            <person name="Santos R."/>
            <person name="Sheridan A."/>
            <person name="Sougnez C."/>
            <person name="Stange-Thomann N."/>
            <person name="Stojanovic N."/>
            <person name="Subramanian A."/>
            <person name="Wyman D."/>
            <person name="Rogers J."/>
            <person name="Sulston J."/>
            <person name="Ainscough R."/>
            <person name="Beck S."/>
            <person name="Bentley D."/>
            <person name="Burton J."/>
            <person name="Clee C."/>
            <person name="Carter N."/>
            <person name="Coulson A."/>
            <person name="Deadman R."/>
            <person name="Deloukas P."/>
            <person name="Dunham A."/>
            <person name="Dunham I."/>
            <person name="Durbin R."/>
            <person name="French L."/>
            <person name="Grafham D."/>
            <person name="Gregory S."/>
            <person name="Hubbard T."/>
            <person name="Humphray S."/>
            <person name="Hunt A."/>
            <person name="Jones M."/>
            <person name="Lloyd C."/>
            <person name="McMurray A."/>
            <person name="Matthews L."/>
            <person name="Mercer S."/>
            <person name="Milne S."/>
            <person name="Mullikin J.C."/>
            <person name="Mungall A."/>
            <person name="Plumb R."/>
            <person name="Ross M."/>
            <person name="Shownkeen R."/>
            <person name="Sims S."/>
            <person name="Waterston R.H."/>
            <person name="Wilson R.K."/>
            <person name="Hillier L.W."/>
            <person name="McPherson J.D."/>
            <person name="Marra M.A."/>
            <person name="Mardis E.R."/>
            <person name="Fulton L.A."/>
            <person name="Chinwalla A.T."/>
            <person name="Pepin K.H."/>
            <person name="Gish W.R."/>
            <person name="Chissoe S.L."/>
            <person name="Wendl M.C."/>
            <person name="Delehaunty K.D."/>
            <person name="Miner T.L."/>
            <person name="Delehaunty A."/>
            <person name="Kramer J.B."/>
            <person name="Cook L.L."/>
            <person name="Fulton R.S."/>
            <person name="Johnson D.L."/>
            <person name="Minx P.J."/>
            <person name="Clifton S.W."/>
            <person name="Hawkins T."/>
            <person name="Branscomb E."/>
            <person name="Predki P."/>
            <person name="Richardson P."/>
            <person name="Wenning S."/>
            <person name="Slezak T."/>
            <person name="Doggett N."/>
            <person name="Cheng J.F."/>
            <person name="Olsen A."/>
            <person name="Lucas S."/>
            <person name="Elkin C."/>
            <person name="Uberbacher E."/>
            <person name="Frazier M."/>
            <person name="Gibbs R.A."/>
            <person name="Muzny D.M."/>
            <person name="Scherer S.E."/>
            <person name="Bouck J.B."/>
            <person name="Sodergren E.J."/>
            <person name="Worley K.C."/>
            <person name="Rives C.M."/>
            <person name="Gorrell J.H."/>
            <person name="Metzker M.L."/>
            <person name="Naylor S.L."/>
            <person name="Kucherlapati R.S."/>
            <person name="Nelson D.L."/>
            <person name="Weinstock G.M."/>
            <person name="Sakaki Y."/>
            <person name="Fujiyama A."/>
            <person name="Hattori M."/>
            <person name="Yada T."/>
            <person name="Toyoda A."/>
            <person name="Itoh T."/>
            <person name="Kawagoe C."/>
            <person name="Watanabe H."/>
            <person name="Totoki Y."/>
            <person name="Taylor T."/>
            <person name="Weissenbach J."/>
            <person name="Heilig R."/>
            <person name="Saurin W."/>
            <person name="Artiguenave F."/>
            <person name="Brottier P."/>
            <person name="Bruls T."/>
            <person name="Pelletier E."/>
            <person name="Robert C."/>
            <person name="Wincker P."/>
            <person name="Smith D.R."/>
            <person name="Doucette-Stamm L."/>
            <person name="Rubenfield M."/>
            <person name="Weinstock K."/>
            <person name="Lee H.M."/>
            <person name="Dubois J."/>
            <person name="Rosenthal A."/>
            <person name="Platzer M."/>
            <person name="Nyakatura G."/>
            <person name="Taudien S."/>
            <person name="Rump A."/>
            <person name="Yang H."/>
            <person name="Yu J."/>
            <person name="Wang J."/>
            <person name="Huang G."/>
            <person name="Gu J."/>
            <person name="Hood L."/>
            <person name="Rowen L."/>
            <person name="Madan A."/>
            <person name="Qin S."/>
            <person name="Davis R.W."/>
            <person name="Federspiel N.A."/>
            <person name="Abola A.P."/>
            <person name="Proctor M.J."/>
            <person name="Myers R.M."/>
            <person name="Schmutz J."/>
            <person name="Dickson M."/>
            <person name="Grimwood J."/>
            <person name="Cox D.R."/>
            <person name="Olson M.V."/>
            <person name="Kaul R."/>
            <person name="Raymond C."/>
            <person name="Shimizu N."/>
            <person name="Kawasaki K."/>
            <person name="Minoshima S."/>
            <person name="Evans G.A."/>
            <person name="Athanasiou M."/>
            <person name="Schultz R."/>
            <person name="Roe B.A."/>
            <person name="Chen F."/>
            <person name="Pan H."/>
            <person name="Ramser J."/>
            <person name="Lehrach H."/>
            <person name="Reinhardt R."/>
            <person name="McCombie W.R."/>
            <person name="de la Bastide M."/>
            <person name="Dedhia N."/>
            <person name="Blocker H."/>
            <person name="Hornischer K."/>
            <person name="Nordsiek G."/>
            <person name="Agarwala R."/>
            <person name="Aravind L."/>
            <person name="Bailey J.A."/>
            <person name="Bateman A."/>
            <person name="Batzoglou S."/>
            <person name="Birney E."/>
            <person name="Bork P."/>
            <person name="Brown D.G."/>
            <person name="Burge C.B."/>
            <person name="Cerutti L."/>
            <person name="Chen H.C."/>
            <person name="Church D."/>
            <person name="Clamp M."/>
            <person name="Copley R.R."/>
            <person name="Doerks T."/>
            <person name="Eddy S.R."/>
            <person name="Eichler E.E."/>
            <person name="Furey T.S."/>
            <person name="Galagan J."/>
            <person name="Gilbert J.G."/>
            <person name="Harmon C."/>
            <person name="Hayashizaki Y."/>
            <person name="Haussler D."/>
            <person name="Hermjakob H."/>
            <person name="Hokamp K."/>
            <person name="Jang W."/>
            <person name="Johnson L.S."/>
            <person name="Jones T.A."/>
            <person name="Kasif S."/>
            <person name="Kaspryzk A."/>
            <person name="Kennedy S."/>
            <person name="Kent W.J."/>
            <person name="Kitts P."/>
            <person name="Koonin E.V."/>
            <person name="Korf I."/>
            <person name="Kulp D."/>
            <person name="Lancet D."/>
            <person name="Lowe T.M."/>
            <person name="McLysaght A."/>
            <person name="Mikkelsen T."/>
            <person name="Moran J.V."/>
            <person name="Mulder N."/>
            <person name="Pollara V.J."/>
            <person name="Ponting C.P."/>
            <person name="Schuler G."/>
            <person name="Schultz J."/>
            <person name="Slater G."/>
            <person name="Smit A.F."/>
            <person name="Stupka E."/>
            <person name="Szustakowski J."/>
            <person name="Thierry-Mieg D."/>
            <person name="Thierry-Mieg J."/>
            <person name="Wagner L."/>
            <person name="Wallis J."/>
            <person name="Wheeler R."/>
            <person name="Williams A."/>
            <person name="Wolf Y.I."/>
            <person name="Wolfe K.H."/>
            <person name="Yang S.P."/>
            <person name="Yeh R.F."/>
            <person name="Collins F."/>
            <person name="Guyer M.S."/>
            <person name="Peterson J."/>
            <person name="Felsenfeld A."/>
            <person name="Wetterstrand K.A."/>
            <person name="Patrinos A."/>
            <person name="Morgan M.J."/>
            <person name="de Jong P."/>
            <person name="Catanese J.J."/>
            <person name="Osoegawa K."/>
            <person name="Shizuya H."/>
            <person name="Choi S."/>
            <person name="Chen Y.J."/>
        </authorList>
    </citation>
    <scope>NUCLEOTIDE SEQUENCE [LARGE SCALE GENOMIC DNA]</scope>
</reference>
<name>A0A994J732_HUMAN</name>
<dbReference type="OrthoDB" id="5950832at2759"/>
<dbReference type="OpenTargets" id="ENSG00000144815"/>
<reference evidence="1" key="5">
    <citation type="submission" date="2025-09" db="UniProtKB">
        <authorList>
            <consortium name="Ensembl"/>
        </authorList>
    </citation>
    <scope>IDENTIFICATION</scope>
</reference>
<dbReference type="Proteomes" id="UP000005640">
    <property type="component" value="Chromosome 3"/>
</dbReference>
<accession>A0A994J732</accession>
<gene>
    <name evidence="1" type="primary">NXPE3</name>
</gene>
<dbReference type="Ensembl" id="ENST00000704537.1">
    <property type="protein sequence ID" value="ENSP00000515925.1"/>
    <property type="gene ID" value="ENSG00000144815.19"/>
</dbReference>
<evidence type="ECO:0000313" key="2">
    <source>
        <dbReference type="Proteomes" id="UP000005640"/>
    </source>
</evidence>
<dbReference type="EMBL" id="AC020651">
    <property type="status" value="NOT_ANNOTATED_CDS"/>
    <property type="molecule type" value="Genomic_DNA"/>
</dbReference>
<organism evidence="1 2">
    <name type="scientific">Homo sapiens</name>
    <name type="common">Human</name>
    <dbReference type="NCBI Taxonomy" id="9606"/>
    <lineage>
        <taxon>Eukaryota</taxon>
        <taxon>Metazoa</taxon>
        <taxon>Chordata</taxon>
        <taxon>Craniata</taxon>
        <taxon>Vertebrata</taxon>
        <taxon>Euteleostomi</taxon>
        <taxon>Mammalia</taxon>
        <taxon>Eutheria</taxon>
        <taxon>Euarchontoglires</taxon>
        <taxon>Primates</taxon>
        <taxon>Haplorrhini</taxon>
        <taxon>Catarrhini</taxon>
        <taxon>Hominidae</taxon>
        <taxon>Homo</taxon>
    </lineage>
</organism>
<reference evidence="1 2" key="2">
    <citation type="journal article" date="2004" name="Nature">
        <title>Finishing the euchromatic sequence of the human genome.</title>
        <authorList>
            <consortium name="International Human Genome Sequencing Consortium"/>
        </authorList>
    </citation>
    <scope>NUCLEOTIDE SEQUENCE [LARGE SCALE GENOMIC DNA]</scope>
</reference>
<dbReference type="Ensembl" id="ENST00000704537.1">
    <property type="protein sequence ID" value="ENSP00000515925.1"/>
    <property type="gene ID" value="ENSG00000144815.18"/>
</dbReference>
<reference evidence="1" key="4">
    <citation type="submission" date="2025-08" db="UniProtKB">
        <authorList>
            <consortium name="Ensembl"/>
        </authorList>
    </citation>
    <scope>IDENTIFICATION</scope>
</reference>
<dbReference type="PANTHER" id="PTHR46254">
    <property type="entry name" value="PROTEIN GVQW1-RELATED"/>
    <property type="match status" value="1"/>
</dbReference>
<reference evidence="1 2" key="3">
    <citation type="journal article" date="2006" name="Nature">
        <title>The DNA sequence, annotation and analysis of human chromosome 3.</title>
        <authorList>
            <person name="Muzny D.M."/>
            <person name="Scherer S.E."/>
            <person name="Kaul R."/>
            <person name="Wang J."/>
            <person name="Yu J."/>
            <person name="Sudbrak R."/>
            <person name="Buhay C.J."/>
            <person name="Chen R."/>
            <person name="Cree A."/>
            <person name="Ding Y."/>
            <person name="Dugan-Rocha S."/>
            <person name="Gill R."/>
            <person name="Gunaratne P."/>
            <person name="Harris R.A."/>
            <person name="Hawes A.C."/>
            <person name="Hernandez J."/>
            <person name="Hodgson A.V."/>
            <person name="Hume J."/>
            <person name="Jackson A."/>
            <person name="Khan Z.M."/>
            <person name="Kovar-Smith C."/>
            <person name="Lewis L.R."/>
            <person name="Lozado R.J."/>
            <person name="Metzker M.L."/>
            <person name="Milosavljevic A."/>
            <person name="Miner G.R."/>
            <person name="Morgan M.B."/>
            <person name="Nazareth L.V."/>
            <person name="Scott G."/>
            <person name="Sodergren E."/>
            <person name="Song X.Z."/>
            <person name="Steffen D."/>
            <person name="Wei S."/>
            <person name="Wheeler D.A."/>
            <person name="Wright M.W."/>
            <person name="Worley K.C."/>
            <person name="Yuan Y."/>
            <person name="Zhang Z."/>
            <person name="Adams C.Q."/>
            <person name="Ansari-Lari M.A."/>
            <person name="Ayele M."/>
            <person name="Brown M.J."/>
            <person name="Chen G."/>
            <person name="Chen Z."/>
            <person name="Clendenning J."/>
            <person name="Clerc-Blankenburg K.P."/>
            <person name="Chen R."/>
            <person name="Chen Z."/>
            <person name="Davis C."/>
            <person name="Delgado O."/>
            <person name="Dinh H.H."/>
            <person name="Dong W."/>
            <person name="Draper H."/>
            <person name="Ernst S."/>
            <person name="Fu G."/>
            <person name="Gonzalez-Garay M.L."/>
            <person name="Garcia D.K."/>
            <person name="Gillett W."/>
            <person name="Gu J."/>
            <person name="Hao B."/>
            <person name="Haugen E."/>
            <person name="Havlak P."/>
            <person name="He X."/>
            <person name="Hennig S."/>
            <person name="Hu S."/>
            <person name="Huang W."/>
            <person name="Jackson L.R."/>
            <person name="Jacob L.S."/>
            <person name="Kelly S.H."/>
            <person name="Kube M."/>
            <person name="Levy R."/>
            <person name="Li Z."/>
            <person name="Liu B."/>
            <person name="Liu J."/>
            <person name="Liu W."/>
            <person name="Lu J."/>
            <person name="Maheshwari M."/>
            <person name="Nguyen B.V."/>
            <person name="Okwuonu G.O."/>
            <person name="Palmeiri A."/>
            <person name="Pasternak S."/>
            <person name="Perez L.M."/>
            <person name="Phelps K.A."/>
            <person name="Plopper F.J."/>
            <person name="Qiang B."/>
            <person name="Raymond C."/>
            <person name="Rodriguez R."/>
            <person name="Saenphimmachak C."/>
            <person name="Santibanez J."/>
            <person name="Shen H."/>
            <person name="Shen Y."/>
            <person name="Subramanian S."/>
            <person name="Tabor P.E."/>
            <person name="Verduzco D."/>
            <person name="Waldron L."/>
            <person name="Wang J."/>
            <person name="Wang J."/>
            <person name="Wang Q."/>
            <person name="Williams G.A."/>
            <person name="Wong G.K."/>
            <person name="Yao Z."/>
            <person name="Zhang J."/>
            <person name="Zhang X."/>
            <person name="Zhao G."/>
            <person name="Zhou J."/>
            <person name="Zhou Y."/>
            <person name="Nelson D."/>
            <person name="Lehrach H."/>
            <person name="Reinhardt R."/>
            <person name="Naylor S.L."/>
            <person name="Yang H."/>
            <person name="Olson M."/>
            <person name="Weinstock G."/>
            <person name="Gibbs R.A."/>
        </authorList>
    </citation>
    <scope>NUCLEOTIDE SEQUENCE [LARGE SCALE GENOMIC DNA]</scope>
</reference>
<proteinExistence type="predicted"/>
<protein>
    <submittedName>
        <fullName evidence="1">Neurexophilin and PC-esterase domain family member 3</fullName>
    </submittedName>
</protein>
<keyword evidence="2" id="KW-1185">Reference proteome</keyword>
<dbReference type="GeneTree" id="ENSGT00950000182866"/>
<dbReference type="AlphaFoldDB" id="A0A994J732"/>
<evidence type="ECO:0000313" key="1">
    <source>
        <dbReference type="Ensembl" id="ENSP00000515925.1"/>
    </source>
</evidence>
<dbReference type="EMBL" id="AC084198">
    <property type="status" value="NOT_ANNOTATED_CDS"/>
    <property type="molecule type" value="Genomic_DNA"/>
</dbReference>
<sequence length="60" mass="6814">MWTNFFKLRLFCCLLAVLMVVVLVINVTQVEAGVQWHNLSVLQPLPPGFKQFSCFSLLSS</sequence>
<dbReference type="HGNC" id="HGNC:28238">
    <property type="gene designation" value="NXPE3"/>
</dbReference>